<protein>
    <recommendedName>
        <fullName evidence="3">Acetone carboxylase</fullName>
    </recommendedName>
</protein>
<keyword evidence="2" id="KW-1185">Reference proteome</keyword>
<dbReference type="OrthoDB" id="5193525at2"/>
<comment type="caution">
    <text evidence="1">The sequence shown here is derived from an EMBL/GenBank/DDBJ whole genome shotgun (WGS) entry which is preliminary data.</text>
</comment>
<gene>
    <name evidence="1" type="ORF">C7C46_23745</name>
</gene>
<sequence>MSLDFFGPGADGPDGPPKCSAKGCRAAASWVLVWNNPKLHTPDRRKTWLACGEHREQLSQFLSVRGFLRETVALADWDAESEG</sequence>
<proteinExistence type="predicted"/>
<dbReference type="AlphaFoldDB" id="A0A2V4MXB0"/>
<organism evidence="1 2">
    <name type="scientific">Streptomyces tateyamensis</name>
    <dbReference type="NCBI Taxonomy" id="565073"/>
    <lineage>
        <taxon>Bacteria</taxon>
        <taxon>Bacillati</taxon>
        <taxon>Actinomycetota</taxon>
        <taxon>Actinomycetes</taxon>
        <taxon>Kitasatosporales</taxon>
        <taxon>Streptomycetaceae</taxon>
        <taxon>Streptomyces</taxon>
    </lineage>
</organism>
<reference evidence="1 2" key="1">
    <citation type="submission" date="2018-03" db="EMBL/GenBank/DDBJ databases">
        <title>Bioinformatic expansion and discovery of thiopeptide antibiotics.</title>
        <authorList>
            <person name="Schwalen C.J."/>
            <person name="Hudson G.A."/>
            <person name="Mitchell D.A."/>
        </authorList>
    </citation>
    <scope>NUCLEOTIDE SEQUENCE [LARGE SCALE GENOMIC DNA]</scope>
    <source>
        <strain evidence="1 2">ATCC 21389</strain>
    </source>
</reference>
<dbReference type="RefSeq" id="WP_110671940.1">
    <property type="nucleotide sequence ID" value="NZ_PYBW01000094.1"/>
</dbReference>
<name>A0A2V4MXB0_9ACTN</name>
<dbReference type="EMBL" id="PYBW01000094">
    <property type="protein sequence ID" value="PYC74539.1"/>
    <property type="molecule type" value="Genomic_DNA"/>
</dbReference>
<evidence type="ECO:0008006" key="3">
    <source>
        <dbReference type="Google" id="ProtNLM"/>
    </source>
</evidence>
<accession>A0A2V4MXB0</accession>
<evidence type="ECO:0000313" key="2">
    <source>
        <dbReference type="Proteomes" id="UP000248039"/>
    </source>
</evidence>
<evidence type="ECO:0000313" key="1">
    <source>
        <dbReference type="EMBL" id="PYC74539.1"/>
    </source>
</evidence>
<dbReference type="Proteomes" id="UP000248039">
    <property type="component" value="Unassembled WGS sequence"/>
</dbReference>